<comment type="similarity">
    <text evidence="2">Belongs to the ROK (NagC/XylR) family.</text>
</comment>
<dbReference type="InterPro" id="IPR049874">
    <property type="entry name" value="ROK_cs"/>
</dbReference>
<dbReference type="AlphaFoldDB" id="A0A3L7JV13"/>
<dbReference type="EMBL" id="RCVZ01000009">
    <property type="protein sequence ID" value="RLQ94633.1"/>
    <property type="molecule type" value="Genomic_DNA"/>
</dbReference>
<sequence length="395" mass="42654">MKMIQTYNQHVVKKGNKSLVLQTIQEFTPISRADIANQTGLNKGTVSSQVSELLKEDLILESGPGVSSGGRRPVMLLFNQKAGYSIGVDIGVNYILGILTDLQGNICSEKQIQFNDLTFEEIREELFIIVDELIASMPQSTYGLVGIGVGVPGTVNTDGEILLAPNLNWKNINLKNILEEKYNVSVQIENEANAGAYGEKKFGAGKDSSNIIYVSVGIGIGTGLILNGELYKGNNGFSGELGHMTIEADGPPCSCGNKGCWELFASEKSLVQLAEQKGIQPDKGKALSLETLNERAEDGDAEVIRVFEEIGAYLGTGINNIVNIFNPEQVIIGNRLAASSKWLEDPVRKQLNQALLTNQKDLSIDFSTLSTHAAALGVAAYANENFLSIDIQEAQ</sequence>
<dbReference type="SUPFAM" id="SSF53067">
    <property type="entry name" value="Actin-like ATPase domain"/>
    <property type="match status" value="1"/>
</dbReference>
<keyword evidence="3" id="KW-0859">Xylose metabolism</keyword>
<dbReference type="PANTHER" id="PTHR18964:SF149">
    <property type="entry name" value="BIFUNCTIONAL UDP-N-ACETYLGLUCOSAMINE 2-EPIMERASE_N-ACETYLMANNOSAMINE KINASE"/>
    <property type="match status" value="1"/>
</dbReference>
<organism evidence="4 5">
    <name type="scientific">Falsibacillus albus</name>
    <dbReference type="NCBI Taxonomy" id="2478915"/>
    <lineage>
        <taxon>Bacteria</taxon>
        <taxon>Bacillati</taxon>
        <taxon>Bacillota</taxon>
        <taxon>Bacilli</taxon>
        <taxon>Bacillales</taxon>
        <taxon>Bacillaceae</taxon>
        <taxon>Falsibacillus</taxon>
    </lineage>
</organism>
<dbReference type="CDD" id="cd24076">
    <property type="entry name" value="ASKHA_ATPase_ROK_BsXylR-like"/>
    <property type="match status" value="1"/>
</dbReference>
<dbReference type="Pfam" id="PF00480">
    <property type="entry name" value="ROK"/>
    <property type="match status" value="1"/>
</dbReference>
<reference evidence="4 5" key="1">
    <citation type="submission" date="2018-10" db="EMBL/GenBank/DDBJ databases">
        <title>Falsibacillus sp. genome draft.</title>
        <authorList>
            <person name="Shi S."/>
        </authorList>
    </citation>
    <scope>NUCLEOTIDE SEQUENCE [LARGE SCALE GENOMIC DNA]</scope>
    <source>
        <strain evidence="4 5">GY 10110</strain>
    </source>
</reference>
<dbReference type="GO" id="GO:0042732">
    <property type="term" value="P:D-xylose metabolic process"/>
    <property type="evidence" value="ECO:0007669"/>
    <property type="project" value="UniProtKB-KW"/>
</dbReference>
<evidence type="ECO:0000313" key="5">
    <source>
        <dbReference type="Proteomes" id="UP000276770"/>
    </source>
</evidence>
<evidence type="ECO:0000256" key="2">
    <source>
        <dbReference type="ARBA" id="ARBA00006479"/>
    </source>
</evidence>
<evidence type="ECO:0000313" key="4">
    <source>
        <dbReference type="EMBL" id="RLQ94633.1"/>
    </source>
</evidence>
<dbReference type="InterPro" id="IPR036390">
    <property type="entry name" value="WH_DNA-bd_sf"/>
</dbReference>
<dbReference type="Gene3D" id="1.10.10.10">
    <property type="entry name" value="Winged helix-like DNA-binding domain superfamily/Winged helix DNA-binding domain"/>
    <property type="match status" value="1"/>
</dbReference>
<dbReference type="Gene3D" id="3.30.420.40">
    <property type="match status" value="2"/>
</dbReference>
<gene>
    <name evidence="4" type="ORF">D9X91_13955</name>
</gene>
<name>A0A3L7JV13_9BACI</name>
<proteinExistence type="inferred from homology"/>
<dbReference type="RefSeq" id="WP_121681246.1">
    <property type="nucleotide sequence ID" value="NZ_RCVZ01000009.1"/>
</dbReference>
<dbReference type="PROSITE" id="PS01125">
    <property type="entry name" value="ROK"/>
    <property type="match status" value="1"/>
</dbReference>
<dbReference type="Proteomes" id="UP000276770">
    <property type="component" value="Unassembled WGS sequence"/>
</dbReference>
<dbReference type="SUPFAM" id="SSF46785">
    <property type="entry name" value="Winged helix' DNA-binding domain"/>
    <property type="match status" value="1"/>
</dbReference>
<dbReference type="OrthoDB" id="9796533at2"/>
<dbReference type="InterPro" id="IPR000600">
    <property type="entry name" value="ROK"/>
</dbReference>
<dbReference type="PANTHER" id="PTHR18964">
    <property type="entry name" value="ROK (REPRESSOR, ORF, KINASE) FAMILY"/>
    <property type="match status" value="1"/>
</dbReference>
<evidence type="ECO:0000256" key="1">
    <source>
        <dbReference type="ARBA" id="ARBA00002486"/>
    </source>
</evidence>
<comment type="caution">
    <text evidence="4">The sequence shown here is derived from an EMBL/GenBank/DDBJ whole genome shotgun (WGS) entry which is preliminary data.</text>
</comment>
<dbReference type="InterPro" id="IPR036388">
    <property type="entry name" value="WH-like_DNA-bd_sf"/>
</dbReference>
<comment type="function">
    <text evidence="1">Transcriptional repressor of xylose-utilizing enzymes.</text>
</comment>
<accession>A0A3L7JV13</accession>
<evidence type="ECO:0000256" key="3">
    <source>
        <dbReference type="ARBA" id="ARBA00022629"/>
    </source>
</evidence>
<dbReference type="InterPro" id="IPR043129">
    <property type="entry name" value="ATPase_NBD"/>
</dbReference>
<keyword evidence="3" id="KW-0119">Carbohydrate metabolism</keyword>
<keyword evidence="5" id="KW-1185">Reference proteome</keyword>
<protein>
    <submittedName>
        <fullName evidence="4">ROK family transcriptional regulator</fullName>
    </submittedName>
</protein>